<dbReference type="EMBL" id="JAPQKO010000003">
    <property type="protein sequence ID" value="KAJ5172070.1"/>
    <property type="molecule type" value="Genomic_DNA"/>
</dbReference>
<dbReference type="AlphaFoldDB" id="A0A9W9IAV7"/>
<dbReference type="OrthoDB" id="6428749at2759"/>
<dbReference type="SUPFAM" id="SSF75304">
    <property type="entry name" value="Amidase signature (AS) enzymes"/>
    <property type="match status" value="1"/>
</dbReference>
<evidence type="ECO:0000313" key="7">
    <source>
        <dbReference type="Proteomes" id="UP001146351"/>
    </source>
</evidence>
<dbReference type="InterPro" id="IPR020556">
    <property type="entry name" value="Amidase_CS"/>
</dbReference>
<dbReference type="InterPro" id="IPR023631">
    <property type="entry name" value="Amidase_dom"/>
</dbReference>
<dbReference type="InterPro" id="IPR036928">
    <property type="entry name" value="AS_sf"/>
</dbReference>
<keyword evidence="4" id="KW-0378">Hydrolase</keyword>
<accession>A0A9W9IAV7</accession>
<sequence length="469" mass="51194">MQCMVWKRSDLLDILHIIIYSLTSFSTRCLTETFFDRALQRAEELDRHLREKGQPVGPLHGLPISLKDCFNVEGEASTIGFTSFIKNGPVKANSALVQILVDLGAVLYVKTNIPQTMMAADSHNYVFGRTVNPHRANLTAGGSSGGEGALIAMRGSVLGIGTDVAGSIRIPAICNGTFALRPSADRLPYAGQTSPSRGDLMGIKPCAGPLATSVRDLALLARLVTNVDPWQVDSGVTYSPWRDVKPKAVLRLGLIQEHADFPLHPPVLRTLTDAAERLRAAGHEIIPLESRAIRDACVLAFRMFAMDPAKTAFQHISASGEPIIPALASTALPHEYMKYGYAPLTLEGLYDLNEQRNHLKEEFRSLLVKSGVDAILTPGHQGTAQPHDVYGLPFHTVLWNVVDYPACIIPHGKAEQQADAKYIRDVEYKPPYDPAAVENAPCCVQVVGRHMREEELVQCTEIIAQVLAA</sequence>
<reference evidence="6" key="1">
    <citation type="submission" date="2022-11" db="EMBL/GenBank/DDBJ databases">
        <authorList>
            <person name="Petersen C."/>
        </authorList>
    </citation>
    <scope>NUCLEOTIDE SEQUENCE</scope>
    <source>
        <strain evidence="6">IBT 21917</strain>
    </source>
</reference>
<evidence type="ECO:0000259" key="5">
    <source>
        <dbReference type="Pfam" id="PF01425"/>
    </source>
</evidence>
<evidence type="ECO:0000256" key="2">
    <source>
        <dbReference type="ARBA" id="ARBA00009199"/>
    </source>
</evidence>
<evidence type="ECO:0000256" key="4">
    <source>
        <dbReference type="ARBA" id="ARBA00022801"/>
    </source>
</evidence>
<comment type="caution">
    <text evidence="6">The sequence shown here is derived from an EMBL/GenBank/DDBJ whole genome shotgun (WGS) entry which is preliminary data.</text>
</comment>
<organism evidence="6 7">
    <name type="scientific">Penicillium capsulatum</name>
    <dbReference type="NCBI Taxonomy" id="69766"/>
    <lineage>
        <taxon>Eukaryota</taxon>
        <taxon>Fungi</taxon>
        <taxon>Dikarya</taxon>
        <taxon>Ascomycota</taxon>
        <taxon>Pezizomycotina</taxon>
        <taxon>Eurotiomycetes</taxon>
        <taxon>Eurotiomycetidae</taxon>
        <taxon>Eurotiales</taxon>
        <taxon>Aspergillaceae</taxon>
        <taxon>Penicillium</taxon>
    </lineage>
</organism>
<dbReference type="EC" id="3.5.1.4" evidence="3"/>
<evidence type="ECO:0000256" key="1">
    <source>
        <dbReference type="ARBA" id="ARBA00001311"/>
    </source>
</evidence>
<evidence type="ECO:0000313" key="6">
    <source>
        <dbReference type="EMBL" id="KAJ5172070.1"/>
    </source>
</evidence>
<comment type="similarity">
    <text evidence="2">Belongs to the amidase family.</text>
</comment>
<dbReference type="PROSITE" id="PS00571">
    <property type="entry name" value="AMIDASES"/>
    <property type="match status" value="1"/>
</dbReference>
<dbReference type="PANTHER" id="PTHR46072">
    <property type="entry name" value="AMIDASE-RELATED-RELATED"/>
    <property type="match status" value="1"/>
</dbReference>
<dbReference type="Proteomes" id="UP001146351">
    <property type="component" value="Unassembled WGS sequence"/>
</dbReference>
<gene>
    <name evidence="6" type="ORF">N7492_004663</name>
</gene>
<dbReference type="PANTHER" id="PTHR46072:SF5">
    <property type="entry name" value="GENERAL AMIDASE-C"/>
    <property type="match status" value="1"/>
</dbReference>
<comment type="catalytic activity">
    <reaction evidence="1">
        <text>a monocarboxylic acid amide + H2O = a monocarboxylate + NH4(+)</text>
        <dbReference type="Rhea" id="RHEA:12020"/>
        <dbReference type="ChEBI" id="CHEBI:15377"/>
        <dbReference type="ChEBI" id="CHEBI:28938"/>
        <dbReference type="ChEBI" id="CHEBI:35757"/>
        <dbReference type="ChEBI" id="CHEBI:83628"/>
        <dbReference type="EC" id="3.5.1.4"/>
    </reaction>
</comment>
<evidence type="ECO:0000256" key="3">
    <source>
        <dbReference type="ARBA" id="ARBA00012922"/>
    </source>
</evidence>
<keyword evidence="7" id="KW-1185">Reference proteome</keyword>
<protein>
    <recommendedName>
        <fullName evidence="3">amidase</fullName>
        <ecNumber evidence="3">3.5.1.4</ecNumber>
    </recommendedName>
</protein>
<proteinExistence type="inferred from homology"/>
<reference evidence="6" key="2">
    <citation type="journal article" date="2023" name="IMA Fungus">
        <title>Comparative genomic study of the Penicillium genus elucidates a diverse pangenome and 15 lateral gene transfer events.</title>
        <authorList>
            <person name="Petersen C."/>
            <person name="Sorensen T."/>
            <person name="Nielsen M.R."/>
            <person name="Sondergaard T.E."/>
            <person name="Sorensen J.L."/>
            <person name="Fitzpatrick D.A."/>
            <person name="Frisvad J.C."/>
            <person name="Nielsen K.L."/>
        </authorList>
    </citation>
    <scope>NUCLEOTIDE SEQUENCE</scope>
    <source>
        <strain evidence="6">IBT 21917</strain>
    </source>
</reference>
<dbReference type="Pfam" id="PF01425">
    <property type="entry name" value="Amidase"/>
    <property type="match status" value="1"/>
</dbReference>
<dbReference type="GO" id="GO:0004040">
    <property type="term" value="F:amidase activity"/>
    <property type="evidence" value="ECO:0007669"/>
    <property type="project" value="UniProtKB-EC"/>
</dbReference>
<name>A0A9W9IAV7_9EURO</name>
<feature type="domain" description="Amidase" evidence="5">
    <location>
        <begin position="27"/>
        <end position="456"/>
    </location>
</feature>
<dbReference type="Gene3D" id="3.90.1300.10">
    <property type="entry name" value="Amidase signature (AS) domain"/>
    <property type="match status" value="1"/>
</dbReference>